<dbReference type="PROSITE" id="PS50297">
    <property type="entry name" value="ANK_REP_REGION"/>
    <property type="match status" value="3"/>
</dbReference>
<name>A0A8S4P8R5_OWEFU</name>
<comment type="caution">
    <text evidence="5">The sequence shown here is derived from an EMBL/GenBank/DDBJ whole genome shotgun (WGS) entry which is preliminary data.</text>
</comment>
<dbReference type="SUPFAM" id="SSF48403">
    <property type="entry name" value="Ankyrin repeat"/>
    <property type="match status" value="2"/>
</dbReference>
<proteinExistence type="predicted"/>
<keyword evidence="1" id="KW-0677">Repeat</keyword>
<feature type="repeat" description="ANK" evidence="3">
    <location>
        <begin position="106"/>
        <end position="138"/>
    </location>
</feature>
<keyword evidence="2 3" id="KW-0040">ANK repeat</keyword>
<dbReference type="Pfam" id="PF12796">
    <property type="entry name" value="Ank_2"/>
    <property type="match status" value="3"/>
</dbReference>
<dbReference type="CDD" id="cd03716">
    <property type="entry name" value="SOCS_ASB_like"/>
    <property type="match status" value="1"/>
</dbReference>
<dbReference type="Pfam" id="PF00023">
    <property type="entry name" value="Ank"/>
    <property type="match status" value="1"/>
</dbReference>
<dbReference type="InterPro" id="IPR036770">
    <property type="entry name" value="Ankyrin_rpt-contain_sf"/>
</dbReference>
<evidence type="ECO:0000256" key="3">
    <source>
        <dbReference type="PROSITE-ProRule" id="PRU00023"/>
    </source>
</evidence>
<feature type="repeat" description="ANK" evidence="3">
    <location>
        <begin position="211"/>
        <end position="243"/>
    </location>
</feature>
<evidence type="ECO:0000313" key="6">
    <source>
        <dbReference type="Proteomes" id="UP000749559"/>
    </source>
</evidence>
<dbReference type="Proteomes" id="UP000749559">
    <property type="component" value="Unassembled WGS sequence"/>
</dbReference>
<gene>
    <name evidence="5" type="ORF">OFUS_LOCUS15806</name>
</gene>
<accession>A0A8S4P8R5</accession>
<dbReference type="PANTHER" id="PTHR24161">
    <property type="entry name" value="ANK_REP_REGION DOMAIN-CONTAINING PROTEIN-RELATED"/>
    <property type="match status" value="1"/>
</dbReference>
<dbReference type="InterPro" id="IPR002110">
    <property type="entry name" value="Ankyrin_rpt"/>
</dbReference>
<dbReference type="Pfam" id="PF07525">
    <property type="entry name" value="SOCS_box"/>
    <property type="match status" value="1"/>
</dbReference>
<dbReference type="EMBL" id="CAIIXF020000008">
    <property type="protein sequence ID" value="CAH1790628.1"/>
    <property type="molecule type" value="Genomic_DNA"/>
</dbReference>
<keyword evidence="6" id="KW-1185">Reference proteome</keyword>
<evidence type="ECO:0000256" key="2">
    <source>
        <dbReference type="ARBA" id="ARBA00023043"/>
    </source>
</evidence>
<feature type="repeat" description="ANK" evidence="3">
    <location>
        <begin position="139"/>
        <end position="171"/>
    </location>
</feature>
<dbReference type="SMART" id="SM00248">
    <property type="entry name" value="ANK"/>
    <property type="match status" value="12"/>
</dbReference>
<dbReference type="PROSITE" id="PS50088">
    <property type="entry name" value="ANK_REPEAT"/>
    <property type="match status" value="5"/>
</dbReference>
<feature type="domain" description="SOCS box" evidence="4">
    <location>
        <begin position="477"/>
        <end position="520"/>
    </location>
</feature>
<evidence type="ECO:0000259" key="4">
    <source>
        <dbReference type="Pfam" id="PF07525"/>
    </source>
</evidence>
<dbReference type="AlphaFoldDB" id="A0A8S4P8R5"/>
<dbReference type="PANTHER" id="PTHR24161:SF85">
    <property type="entry name" value="PALMITOYLTRANSFERASE HIP14"/>
    <property type="match status" value="1"/>
</dbReference>
<feature type="repeat" description="ANK" evidence="3">
    <location>
        <begin position="6"/>
        <end position="38"/>
    </location>
</feature>
<protein>
    <recommendedName>
        <fullName evidence="4">SOCS box domain-containing protein</fullName>
    </recommendedName>
</protein>
<organism evidence="5 6">
    <name type="scientific">Owenia fusiformis</name>
    <name type="common">Polychaete worm</name>
    <dbReference type="NCBI Taxonomy" id="6347"/>
    <lineage>
        <taxon>Eukaryota</taxon>
        <taxon>Metazoa</taxon>
        <taxon>Spiralia</taxon>
        <taxon>Lophotrochozoa</taxon>
        <taxon>Annelida</taxon>
        <taxon>Polychaeta</taxon>
        <taxon>Sedentaria</taxon>
        <taxon>Canalipalpata</taxon>
        <taxon>Sabellida</taxon>
        <taxon>Oweniida</taxon>
        <taxon>Oweniidae</taxon>
        <taxon>Owenia</taxon>
    </lineage>
</organism>
<evidence type="ECO:0000313" key="5">
    <source>
        <dbReference type="EMBL" id="CAH1790628.1"/>
    </source>
</evidence>
<reference evidence="5" key="1">
    <citation type="submission" date="2022-03" db="EMBL/GenBank/DDBJ databases">
        <authorList>
            <person name="Martin C."/>
        </authorList>
    </citation>
    <scope>NUCLEOTIDE SEQUENCE</scope>
</reference>
<dbReference type="InterPro" id="IPR001496">
    <property type="entry name" value="SOCS_box"/>
</dbReference>
<dbReference type="OrthoDB" id="194358at2759"/>
<dbReference type="PRINTS" id="PR01415">
    <property type="entry name" value="ANKYRIN"/>
</dbReference>
<evidence type="ECO:0000256" key="1">
    <source>
        <dbReference type="ARBA" id="ARBA00022737"/>
    </source>
</evidence>
<feature type="repeat" description="ANK" evidence="3">
    <location>
        <begin position="73"/>
        <end position="105"/>
    </location>
</feature>
<sequence>MMDEELEEKTVNRAAREGDILSLKTLLENGADLDCRDNRGWYPIHEAAFGGHTECLQTLLNHENCCVNWEGFQKETPLYVAVKACNESCVNVLLSHQADPNILNHMEESPLYQAVLQGSMNMVEKLLRHGGNADQKQYTGDAPLHVAASNGNLGIVKLLLEYGAIQDTVSDFNMTPLFLSARFGHAHVLSYLIGSAKAAGQGYLVDKQAEDGATPLYLSAQNGNSDCVQILLKEGADPHFKTSEKDCEAMPLHAAVQFAHKECVGLLCDVTDIDLCCKCAVGTPLKFAINDQNNGDCLKQLIERGYDINSQSVTYHGLENSIFTRPFQKSCTEFTFLTWTLLSNYHGSTAYPNMVKILLDSGAHVNSTKDTELPPLLAAIIRHVGKDILELLITYGADVEVHHPSVRIIDNMSMALKLALMVKNLTAVRVLLEHNVTPPNPQYSQGREREIMMIFWHRCYQHTGETTSGKARSLWSPKGLKHLSRCKIRRSLGTTKFKERLSQLSTCQPPILPHLMMDYLEYKYELGE</sequence>
<dbReference type="Gene3D" id="1.25.40.20">
    <property type="entry name" value="Ankyrin repeat-containing domain"/>
    <property type="match status" value="3"/>
</dbReference>